<protein>
    <submittedName>
        <fullName evidence="2">Uncharacterized protein</fullName>
    </submittedName>
</protein>
<evidence type="ECO:0000313" key="2">
    <source>
        <dbReference type="EMBL" id="GFC82581.1"/>
    </source>
</evidence>
<proteinExistence type="predicted"/>
<evidence type="ECO:0000256" key="1">
    <source>
        <dbReference type="SAM" id="MobiDB-lite"/>
    </source>
</evidence>
<feature type="compositionally biased region" description="Polar residues" evidence="1">
    <location>
        <begin position="164"/>
        <end position="174"/>
    </location>
</feature>
<comment type="caution">
    <text evidence="2">The sequence shown here is derived from an EMBL/GenBank/DDBJ whole genome shotgun (WGS) entry which is preliminary data.</text>
</comment>
<feature type="region of interest" description="Disordered" evidence="1">
    <location>
        <begin position="1"/>
        <end position="174"/>
    </location>
</feature>
<name>A0A699RIW9_TANCI</name>
<sequence length="174" mass="19281">MEDQPLPVDASPTALSPGYVVDSDPEKDEKDPKEDPADYPANRGDNDDDESSNDDNDDDDVEKEEEDKEEEEHLALADPSEELMKDQPLPDDASPTALSPGYVVDSDPEKDEKDPKEDPAYYHADRGNNEDDESSNDDDDDDDVEKDEEDKEEEEHPALADPSDVSTNDIVPSS</sequence>
<feature type="compositionally biased region" description="Basic and acidic residues" evidence="1">
    <location>
        <begin position="110"/>
        <end position="129"/>
    </location>
</feature>
<feature type="compositionally biased region" description="Acidic residues" evidence="1">
    <location>
        <begin position="46"/>
        <end position="72"/>
    </location>
</feature>
<reference evidence="2" key="1">
    <citation type="journal article" date="2019" name="Sci. Rep.">
        <title>Draft genome of Tanacetum cinerariifolium, the natural source of mosquito coil.</title>
        <authorList>
            <person name="Yamashiro T."/>
            <person name="Shiraishi A."/>
            <person name="Satake H."/>
            <person name="Nakayama K."/>
        </authorList>
    </citation>
    <scope>NUCLEOTIDE SEQUENCE</scope>
</reference>
<organism evidence="2">
    <name type="scientific">Tanacetum cinerariifolium</name>
    <name type="common">Dalmatian daisy</name>
    <name type="synonym">Chrysanthemum cinerariifolium</name>
    <dbReference type="NCBI Taxonomy" id="118510"/>
    <lineage>
        <taxon>Eukaryota</taxon>
        <taxon>Viridiplantae</taxon>
        <taxon>Streptophyta</taxon>
        <taxon>Embryophyta</taxon>
        <taxon>Tracheophyta</taxon>
        <taxon>Spermatophyta</taxon>
        <taxon>Magnoliopsida</taxon>
        <taxon>eudicotyledons</taxon>
        <taxon>Gunneridae</taxon>
        <taxon>Pentapetalae</taxon>
        <taxon>asterids</taxon>
        <taxon>campanulids</taxon>
        <taxon>Asterales</taxon>
        <taxon>Asteraceae</taxon>
        <taxon>Asteroideae</taxon>
        <taxon>Anthemideae</taxon>
        <taxon>Anthemidinae</taxon>
        <taxon>Tanacetum</taxon>
    </lineage>
</organism>
<dbReference type="EMBL" id="BKCJ011085219">
    <property type="protein sequence ID" value="GFC82581.1"/>
    <property type="molecule type" value="Genomic_DNA"/>
</dbReference>
<gene>
    <name evidence="2" type="ORF">Tci_854551</name>
</gene>
<accession>A0A699RIW9</accession>
<feature type="compositionally biased region" description="Acidic residues" evidence="1">
    <location>
        <begin position="130"/>
        <end position="155"/>
    </location>
</feature>
<dbReference type="AlphaFoldDB" id="A0A699RIW9"/>
<feature type="compositionally biased region" description="Basic and acidic residues" evidence="1">
    <location>
        <begin position="27"/>
        <end position="36"/>
    </location>
</feature>